<keyword evidence="3 6" id="KW-0863">Zinc-finger</keyword>
<dbReference type="WBParaSite" id="TCLT_0000025601-mRNA-1">
    <property type="protein sequence ID" value="TCLT_0000025601-mRNA-1"/>
    <property type="gene ID" value="TCLT_0000025601"/>
</dbReference>
<proteinExistence type="inferred from homology"/>
<accession>A0A0N5CJP4</accession>
<evidence type="ECO:0000313" key="10">
    <source>
        <dbReference type="Proteomes" id="UP000276776"/>
    </source>
</evidence>
<dbReference type="Pfam" id="PF24079">
    <property type="entry name" value="UBR4"/>
    <property type="match status" value="1"/>
</dbReference>
<feature type="compositionally biased region" description="Polar residues" evidence="7">
    <location>
        <begin position="2386"/>
        <end position="2400"/>
    </location>
</feature>
<evidence type="ECO:0000256" key="3">
    <source>
        <dbReference type="ARBA" id="ARBA00022771"/>
    </source>
</evidence>
<dbReference type="PROSITE" id="PS52043">
    <property type="entry name" value="UBR4_E3"/>
    <property type="match status" value="1"/>
</dbReference>
<evidence type="ECO:0000313" key="11">
    <source>
        <dbReference type="WBParaSite" id="TCLT_0000025601-mRNA-1"/>
    </source>
</evidence>
<dbReference type="Pfam" id="PF13764">
    <property type="entry name" value="E3_UbLigase_R4"/>
    <property type="match status" value="1"/>
</dbReference>
<evidence type="ECO:0000256" key="4">
    <source>
        <dbReference type="ARBA" id="ARBA00022833"/>
    </source>
</evidence>
<protein>
    <submittedName>
        <fullName evidence="11">UBR-type domain-containing protein</fullName>
    </submittedName>
</protein>
<dbReference type="InterPro" id="IPR056530">
    <property type="entry name" value="UBR4-like_dom"/>
</dbReference>
<dbReference type="EMBL" id="UYYF01000016">
    <property type="protein sequence ID" value="VDM95152.1"/>
    <property type="molecule type" value="Genomic_DNA"/>
</dbReference>
<dbReference type="SMART" id="SM00396">
    <property type="entry name" value="ZnF_UBR1"/>
    <property type="match status" value="1"/>
</dbReference>
<sequence length="4423" mass="498662">MSKNEEAKMTWCIAGDFREEPKHLTSLFLYVINEGSSMSWDEIILSVHVIGTNLNKLTNNNVLFASKAYRVLIKHFIKYLEKGHIDANHLVDIICCLLTGKPLPDEYYNHLCSQPCNQKGHDKAHVSQQCAEMYISAKDIMTINGLLFFSSFPIEKLLSALLPTKFLDPFRSAVIHRSFCVCSPINYKDLSTIQKGITDVEKVLCFNFGVVTEAVMEYISRTSNALILMISTLACNDTIEEVHTDSASACSSAVINIHKRVSDLAVGTICSKNHLTNSTEVFTFCIGELLKHCKMDIAYVFANRFFNIIPTALSFLAFVPSSLYEVLWVVAKESLQHALKLGDVTSLKKSASTDSSDDPAAGVGDWLENILRAVPVLMDQQEDALNVHKTSIFTMSSPTNTSNVWTGSSFSCYRELCAASGGDHGYCVTEDINALLISLLEYALVKNYLDENDKMRLLDVMLYFPRGKESDIMTSDPFCLKIVSVIVFGRENTSEIVDHILCSINAETTNGTPEHSIFWLLECVAELLSIEELKKAAGSALQMLYSMLKSNSDRKKVFYMLQGVHILLVGGQSYGEAEAVMEKFRKCSCDFFDLTKTPKWEGAKLTCSMINFKHWDELHDLYVSWLHVSQWNELHLPDHIILPPTLSFLSRILDTTAITAAERCYFVCIRPLLLNNIYLTYLQKFHEGIKNIDVNQLLEISTLVNVGFPIVDDCLLVDLVKLPLQYYNSLLIFYNHLRKYHCSVDELMRLTEFVSSMYKNAINVMCERSKITISVGACATSLSIAKNDILNAAVSHARGELYSILNDDLIKIVRTWAGVMVPEIKLSCTPAMLDAVSDTFQMPTSVLAKVKDVKKQMFSALCSLSDNTVRFVLNQFLSRSAVARHDEARLFLDWMIFIYSSELTGTASRELCHSVLSRLNAVVVTGYHLARVVSTLLGGVLAHQSASETNLLNGQSVFCSVLMHLISAQNTSNLSWNTLPEDIFSSVLENIANDDSLVKRSVPLVNLLSMICYLKNVHLISRFVAPLTNHQDIFVRWVNFSAVPLETFCALQPLIEYLSIDRHRKIDFVDLQFRIILEEMMDIIFGLNSYRQMANHSLLEVKRSDRWSYASLSWRKLNKQIETEVAKSENRKYSQLKQIDVFSKALLSVLNLGGPVMHCRLIELCSRLFSELLSVIRLDGLELLMGSSNVSDTEIAAVLHAFIFLCSILDYIGGLCLALCPPSAVNDDWDDISAVFTPKHIIKKKNICSRTRVLPLCTFAATANQFIQQHWYNCYTCNIVEGEGVCSVCAVNCHRGHDLSYSKFGSFFCDCGAKGCPALKSVSYPQPRRVSSQKYAAFPSSRSKTSNHKLGVFSHLLIMEQDKMEIEKRLCQFMDMVTANKEDIVALITAVKKGVCMRSINAREKRLRESSSKLYQSLNIATDRIIMEPLTLQSKAVIDKRDEGGKSFQDIISLLEIGGTILLVTVQENSKIVLLSIRSMLNPSAKDLDIPRIELDAVNFKITAIAGKKDLLAVCCSTQCLILRINKEGDISEKHNLYFNNLFPTYAVPKIKWIDNSNMIAIAALQFIRIYDLNAACDPYFFEFVLPLGDVCEVAFVKRNDGLVIVIVLSSIGHLYVEELEKARSADGGSYFMTATLLLPATSFAISMHYSSETQFLFVSMESDTYALHFNGTEFEEASSIPVEFPLRHWCECAGVFAALSHPTFGTSVFLYPVGNVLYVQKTTLPSPATAQCMMLGADCVSQMLVQIVENQNLQVFQSNWLMDPDFWVKDVERSMQETELRPCNIVDETPESDAVTIFEECCPLQKVEFYSRALELVYDSGELTKRIVSSGMSVVCLKQKEFDIVVKNQDWNYIICALRIELTPEKCPTSVTIFGKKIDLQTKVSRMFDIRLTRKQSINCNNEVVLNFSCNSVPAQVWSVKVFGKSKKDFGFPTASFRFDQVITLPEQFIASFFSTCCLINSYMKQEGRDWILPVALSFSAPDFEHPTVSHRALILLKELSPIGSSALEQKDAFLFTSLINHRDNGTLQLSIFNAFAAQIKAIILNRIVSFHQNISKHFGDVIPFLKMCVSCVLSNSLAAEAVLEVFLLAAFVYLAVGTKCCTEITQLILRILFSDDIVIAHRCKCLISATISSYCIASVQNHSKLFSFIGNVSPTILTHKNTITSDGQVDSMSHISNSGFLPTIVRELEVHLNKDNGIAVRRKPLSDLEDFSKEMDWVGQLLLAFIYRLDDCHYDGMRCLAPAQTILFLIGQHAPDQLTDLVDFLINGLDFTEIQVERTVKGERDQIILRLIYVILVQCTSHNWPSTGTKEVVKNEAGDGIQYLSAQKTDRAKQSFIELNFQLRTLKLSTHDVQMRTNDSIDEGDEAETGGVSDVEQIEPAGDASSSSRDATPQQEDIDMNMTNSTIGLYENNTQDLSLSPEPQVVLAFRIARTLVSMGAVNYCYVLLESLKKQWAKKEQCYGQDIQKLSTVLPELQPDLAPLFNARILNANSENIFSMYTTLLIEIALRLPYQLKKVLGNELHLNSKWKNLLCDYITQEPSTMRRLARKLLVLICNSDTIKYRQVRDEHIINDLLANLRIRLIDRSSIEYFELCDIVCRINGIAVIAGKHCIVWQKICLKELPWLMELACMMPDVVCSAVLNLILLAIRTSDCSDDGLLCCFLVDLLLSKQKPFVLLKRLISRFLLGENEERRWIMHAILRATLQLASRPNQLQLISYLYERIWPLAQQIGNRAMQLVDLLSCYLPRFLSKDELIAVYKEAVKTIDSALCILETSRDSIVFKKLQQSIGTLDISVLSKSPCLICSDSNRPMEQLKLSAIKLDSRFTTSAQMIKLMGHFEVLRITIRFSEIKRSKMVKRFKFYCCNKELESAVDLKNRPELWEKAADVEVNQGDTEIDVQLPIPVATCNIVLEMAEFYDTTTTESSDAPEFVHCPRCSTSVAPNPGICSNCGENVFQCVKCRAINYDEKEPFLCNSCGFCKYARLEVFLIGRSLPSVQTIEDDNDRKAANTRIDTLLNDIELTRCQVGIITVLMEKCSWDSEPSIRPNMLLKHMSRQAFAQFMSSLNLKEGYNLATLYRSAEKLHDKLCEQIRQLAASRAELRRFDIENGDEILSDTFFNSDLQSSFDRCIGCTSALIVHCVALIQAACSDANAMAEIITEDFIFGRLVAGCALGEPISCSVHCLIWNLAEVSKDAAQKMCELVEDGSLPCYLLTKSIFENNFRFWEQKLRCLVRMAVKGNGNSEIDLHTLAAFLKICYPNSVDLRVKRHIATESSSIETSGMDSISCNENVVDQKAVDANASENTKQEFTLDCSFVPKTIDSTKLSDEEKPDFDRLTVPSEHFPTFQWLTEKFIWAEYAELLSKDNLRTKQSTEYMKRCLLNDSEEQFSLYQWLTQCMFSSVAAIRTASCRLLLMLCFEINDSGIAHVGSPIDTAQVLQKILLWMKQIRDVPADHVDEYFCLVQTILAVPEIRAVLVSEPFEFHVEIMKRILLESLDTRFKEIRGPPGDLSVGILLHRLTQVLNLLIPMNEFGWNLLCQSSPVILPLLLRASCALECVTIHRTFYVNQSAQELSVLLMRIALKRPKLVLKETTCRIKAHANVLRVQAYLISVISDVIYPLLKKEEDFLIQIEKDPRQEDYLQGRMLGNPYKSSDAGLGPLMRDIKNKICRDCELVALLDDDTGMELLVNQQIVALDLSVLDVHEKLWRDDHPNQPMVIVYRMRGLLGDATEPFIKTLNDSETKEKIDDSQLRLATALGTEICAFDTILRVLDNIELTGGGLALLRELHRLLTYCIKVKENRQQLNRHGGIRRFLHVFEVAYRTGIKEESVETVALQYLELSRILLVDVLATDQIEKSIGGASFEQMSWLLELSVDSSEKLSSSLVGAVTSIAPNLCLGNAESMDALVQTFRPCCCWNEIGLKISKEKYIVNVLFRFEDNNREFREQVTRKMETLCKITDAIHDSASGRILKKKMMDAGLITDACQYLAENHPPIFNVSVSGPEWKHFLSKPSLKYVLKLMAGMARAHIPSQEAIAQNSLPILHRLEQISSAEHIGTLAENVMEELKKNEEVAVQIEKVRQETKLKKRQMAMAMRQKQLSKLGMEIGKKGQVKVSSRKLMNEPHTVDCAPEIGVCCICREAMDSAGKIMMVYAFASRLNLRENKVICGRSHSFTTVSQMNLVHLDCHSTAVRMAGSRGEWASAALHNANTKCNIIVPIWSKQVKDSDMEHSFQRLSKDLESAVDCEAVNLDTLTLDITELLERFVRFRSFSALSHGGGRESNMQYLAVLVLLVQYLKKVSPATEPGEAHTFCHQIIISLAMDDAEGWNNKKMILLKTLQDSDRPWDDIKPELLAWTTVDYYQNNIFKSKADNRAQYMRENIIKILDACSRFVTYFDSELSRCGNLSELMKAIGIDVPASSE</sequence>
<feature type="region of interest" description="UBR4 E3 catalytic module" evidence="6">
    <location>
        <begin position="4014"/>
        <end position="4423"/>
    </location>
</feature>
<evidence type="ECO:0000256" key="5">
    <source>
        <dbReference type="PROSITE-ProRule" id="PRU00508"/>
    </source>
</evidence>
<dbReference type="STRING" id="103827.A0A0N5CJP4"/>
<comment type="similarity">
    <text evidence="1 6">Belongs to the UBR4 family.</text>
</comment>
<feature type="region of interest" description="Disordered" evidence="7">
    <location>
        <begin position="2359"/>
        <end position="2400"/>
    </location>
</feature>
<dbReference type="OMA" id="HETNFVE"/>
<dbReference type="InterPro" id="IPR045189">
    <property type="entry name" value="UBR4-like"/>
</dbReference>
<feature type="zinc finger region" description="UBR-type" evidence="5">
    <location>
        <begin position="1255"/>
        <end position="1321"/>
    </location>
</feature>
<dbReference type="Proteomes" id="UP000276776">
    <property type="component" value="Unassembled WGS sequence"/>
</dbReference>
<reference evidence="9 10" key="2">
    <citation type="submission" date="2018-11" db="EMBL/GenBank/DDBJ databases">
        <authorList>
            <consortium name="Pathogen Informatics"/>
        </authorList>
    </citation>
    <scope>NUCLEOTIDE SEQUENCE [LARGE SCALE GENOMIC DNA]</scope>
</reference>
<dbReference type="PANTHER" id="PTHR21725">
    <property type="entry name" value="E3 UBIQUITIN-PROTEIN LIGASE UBR4"/>
    <property type="match status" value="1"/>
</dbReference>
<keyword evidence="2" id="KW-0479">Metal-binding</keyword>
<organism evidence="11">
    <name type="scientific">Thelazia callipaeda</name>
    <name type="common">Oriental eyeworm</name>
    <name type="synonym">Parasitic nematode</name>
    <dbReference type="NCBI Taxonomy" id="103827"/>
    <lineage>
        <taxon>Eukaryota</taxon>
        <taxon>Metazoa</taxon>
        <taxon>Ecdysozoa</taxon>
        <taxon>Nematoda</taxon>
        <taxon>Chromadorea</taxon>
        <taxon>Rhabditida</taxon>
        <taxon>Spirurina</taxon>
        <taxon>Spiruromorpha</taxon>
        <taxon>Thelazioidea</taxon>
        <taxon>Thelaziidae</taxon>
        <taxon>Thelazia</taxon>
    </lineage>
</organism>
<dbReference type="PROSITE" id="PS51157">
    <property type="entry name" value="ZF_UBR"/>
    <property type="match status" value="1"/>
</dbReference>
<keyword evidence="10" id="KW-1185">Reference proteome</keyword>
<dbReference type="PANTHER" id="PTHR21725:SF1">
    <property type="entry name" value="E3 UBIQUITIN-PROTEIN LIGASE UBR4"/>
    <property type="match status" value="1"/>
</dbReference>
<keyword evidence="4" id="KW-0862">Zinc</keyword>
<evidence type="ECO:0000256" key="6">
    <source>
        <dbReference type="PROSITE-ProRule" id="PRU01388"/>
    </source>
</evidence>
<evidence type="ECO:0000256" key="2">
    <source>
        <dbReference type="ARBA" id="ARBA00022723"/>
    </source>
</evidence>
<gene>
    <name evidence="9" type="ORF">TCLT_LOCUS257</name>
</gene>
<evidence type="ECO:0000256" key="7">
    <source>
        <dbReference type="SAM" id="MobiDB-lite"/>
    </source>
</evidence>
<feature type="domain" description="UBR-type" evidence="8">
    <location>
        <begin position="1255"/>
        <end position="1321"/>
    </location>
</feature>
<dbReference type="OrthoDB" id="30336at2759"/>
<name>A0A0N5CJP4_THECL</name>
<evidence type="ECO:0000259" key="8">
    <source>
        <dbReference type="PROSITE" id="PS51157"/>
    </source>
</evidence>
<dbReference type="GO" id="GO:0008270">
    <property type="term" value="F:zinc ion binding"/>
    <property type="evidence" value="ECO:0007669"/>
    <property type="project" value="UniProtKB-KW"/>
</dbReference>
<evidence type="ECO:0000313" key="9">
    <source>
        <dbReference type="EMBL" id="VDM95152.1"/>
    </source>
</evidence>
<evidence type="ECO:0000256" key="1">
    <source>
        <dbReference type="ARBA" id="ARBA00009970"/>
    </source>
</evidence>
<dbReference type="Pfam" id="PF02207">
    <property type="entry name" value="zf-UBR"/>
    <property type="match status" value="1"/>
</dbReference>
<dbReference type="InterPro" id="IPR003126">
    <property type="entry name" value="Znf_UBR"/>
</dbReference>
<reference evidence="11" key="1">
    <citation type="submission" date="2016-04" db="UniProtKB">
        <authorList>
            <consortium name="WormBaseParasite"/>
        </authorList>
    </citation>
    <scope>IDENTIFICATION</scope>
</reference>
<dbReference type="InterPro" id="IPR025704">
    <property type="entry name" value="E3_Ub_ligase_UBR4_C"/>
</dbReference>